<dbReference type="SUPFAM" id="SSF103473">
    <property type="entry name" value="MFS general substrate transporter"/>
    <property type="match status" value="1"/>
</dbReference>
<dbReference type="InterPro" id="IPR005829">
    <property type="entry name" value="Sugar_transporter_CS"/>
</dbReference>
<feature type="transmembrane region" description="Helical" evidence="8">
    <location>
        <begin position="239"/>
        <end position="259"/>
    </location>
</feature>
<proteinExistence type="inferred from homology"/>
<comment type="caution">
    <text evidence="10">The sequence shown here is derived from an EMBL/GenBank/DDBJ whole genome shotgun (WGS) entry which is preliminary data.</text>
</comment>
<dbReference type="PROSITE" id="PS00216">
    <property type="entry name" value="SUGAR_TRANSPORT_1"/>
    <property type="match status" value="1"/>
</dbReference>
<keyword evidence="3" id="KW-0813">Transport</keyword>
<feature type="transmembrane region" description="Helical" evidence="8">
    <location>
        <begin position="280"/>
        <end position="299"/>
    </location>
</feature>
<evidence type="ECO:0000313" key="10">
    <source>
        <dbReference type="EMBL" id="KAK5060637.1"/>
    </source>
</evidence>
<feature type="transmembrane region" description="Helical" evidence="8">
    <location>
        <begin position="416"/>
        <end position="436"/>
    </location>
</feature>
<dbReference type="Pfam" id="PF06609">
    <property type="entry name" value="TRI12"/>
    <property type="match status" value="1"/>
</dbReference>
<evidence type="ECO:0000259" key="9">
    <source>
        <dbReference type="PROSITE" id="PS50850"/>
    </source>
</evidence>
<feature type="region of interest" description="Disordered" evidence="7">
    <location>
        <begin position="584"/>
        <end position="616"/>
    </location>
</feature>
<accession>A0ABR0JBR4</accession>
<dbReference type="PANTHER" id="PTHR23501:SF102">
    <property type="entry name" value="DRUG TRANSPORTER, PUTATIVE (AFU_ORTHOLOGUE AFUA_3G08530)-RELATED"/>
    <property type="match status" value="1"/>
</dbReference>
<feature type="transmembrane region" description="Helical" evidence="8">
    <location>
        <begin position="547"/>
        <end position="567"/>
    </location>
</feature>
<dbReference type="EMBL" id="JAVRRF010000010">
    <property type="protein sequence ID" value="KAK5060637.1"/>
    <property type="molecule type" value="Genomic_DNA"/>
</dbReference>
<evidence type="ECO:0000256" key="2">
    <source>
        <dbReference type="ARBA" id="ARBA00007520"/>
    </source>
</evidence>
<dbReference type="InterPro" id="IPR010573">
    <property type="entry name" value="MFS_Str1/Tri12-like"/>
</dbReference>
<sequence length="616" mass="66195">MSLPCSALYIKPQRRFAISLSCAGTSLNKRTGGGISPVVEQKPVVGKIGEEVLDPHIHDDHGDPHRAALDDVDAAGRVKAKTWGAVFFLGITYIASLSFTLNSFAPIATLVAMDLQGNLNNVNWVSGGFSLGGSVAFALAGGFSDYLGRKDVIVAGQIVLLIGHLVGATAQSFNQIIAAMTILGVGTGMTFVIYAGISEILPNKWRSFGIATTEINLAALGTFGPLMGRGLAQNATWRWLFILGEITGLIAIVGTLVFYHPPRRIFQDRTKRQVLYELDYLGIFLYTAGVTVFLLGLGWPGTQYPWRSAAVIAPLTVGGVLFLCTFIWDFSGRAARPLFPFRLFRRFREFTSLVIVMFSSGLAHIALTTFVPQQIAYVFTSNPITAGWYNIPSGVGALIGGAVLGALVPRIKHIHLQLLVANAIQALGCGLLAIITPDRIPGGLVVQGIANISFPWVIVIGYSTVGVHVPQRDIVSHTDCLERCVSKSVPKKVAEAIVPLGYPVADVGKLIAAISSKQPSKLAGISAEVVAAAREAIRWGYSEAFSYVWYASIPFFVIACVASLFVLDPSPYFTNHTAVEVENIRVGRHPRHDDGGDDEAAPQFDKAAGPEHQERV</sequence>
<reference evidence="10 11" key="1">
    <citation type="submission" date="2023-08" db="EMBL/GenBank/DDBJ databases">
        <title>Black Yeasts Isolated from many extreme environments.</title>
        <authorList>
            <person name="Coleine C."/>
            <person name="Stajich J.E."/>
            <person name="Selbmann L."/>
        </authorList>
    </citation>
    <scope>NUCLEOTIDE SEQUENCE [LARGE SCALE GENOMIC DNA]</scope>
    <source>
        <strain evidence="10 11">CCFEE 6328</strain>
    </source>
</reference>
<protein>
    <recommendedName>
        <fullName evidence="9">Major facilitator superfamily (MFS) profile domain-containing protein</fullName>
    </recommendedName>
</protein>
<gene>
    <name evidence="10" type="ORF">LTR69_005236</name>
</gene>
<evidence type="ECO:0000256" key="3">
    <source>
        <dbReference type="ARBA" id="ARBA00022448"/>
    </source>
</evidence>
<feature type="transmembrane region" description="Helical" evidence="8">
    <location>
        <begin position="208"/>
        <end position="227"/>
    </location>
</feature>
<dbReference type="Gene3D" id="1.20.1250.20">
    <property type="entry name" value="MFS general substrate transporter like domains"/>
    <property type="match status" value="1"/>
</dbReference>
<evidence type="ECO:0000256" key="5">
    <source>
        <dbReference type="ARBA" id="ARBA00022989"/>
    </source>
</evidence>
<evidence type="ECO:0000256" key="7">
    <source>
        <dbReference type="SAM" id="MobiDB-lite"/>
    </source>
</evidence>
<feature type="domain" description="Major facilitator superfamily (MFS) profile" evidence="9">
    <location>
        <begin position="84"/>
        <end position="616"/>
    </location>
</feature>
<evidence type="ECO:0000256" key="1">
    <source>
        <dbReference type="ARBA" id="ARBA00004141"/>
    </source>
</evidence>
<feature type="transmembrane region" description="Helical" evidence="8">
    <location>
        <begin position="124"/>
        <end position="143"/>
    </location>
</feature>
<dbReference type="InterPro" id="IPR020846">
    <property type="entry name" value="MFS_dom"/>
</dbReference>
<comment type="similarity">
    <text evidence="2">Belongs to the major facilitator superfamily. TCR/Tet family.</text>
</comment>
<keyword evidence="6 8" id="KW-0472">Membrane</keyword>
<organism evidence="10 11">
    <name type="scientific">Exophiala sideris</name>
    <dbReference type="NCBI Taxonomy" id="1016849"/>
    <lineage>
        <taxon>Eukaryota</taxon>
        <taxon>Fungi</taxon>
        <taxon>Dikarya</taxon>
        <taxon>Ascomycota</taxon>
        <taxon>Pezizomycotina</taxon>
        <taxon>Eurotiomycetes</taxon>
        <taxon>Chaetothyriomycetidae</taxon>
        <taxon>Chaetothyriales</taxon>
        <taxon>Herpotrichiellaceae</taxon>
        <taxon>Exophiala</taxon>
    </lineage>
</organism>
<keyword evidence="4 8" id="KW-0812">Transmembrane</keyword>
<dbReference type="PANTHER" id="PTHR23501">
    <property type="entry name" value="MAJOR FACILITATOR SUPERFAMILY"/>
    <property type="match status" value="1"/>
</dbReference>
<feature type="transmembrane region" description="Helical" evidence="8">
    <location>
        <begin position="176"/>
        <end position="196"/>
    </location>
</feature>
<evidence type="ECO:0000256" key="4">
    <source>
        <dbReference type="ARBA" id="ARBA00022692"/>
    </source>
</evidence>
<keyword evidence="5 8" id="KW-1133">Transmembrane helix</keyword>
<dbReference type="PROSITE" id="PS50850">
    <property type="entry name" value="MFS"/>
    <property type="match status" value="1"/>
</dbReference>
<dbReference type="InterPro" id="IPR036259">
    <property type="entry name" value="MFS_trans_sf"/>
</dbReference>
<dbReference type="Proteomes" id="UP001345691">
    <property type="component" value="Unassembled WGS sequence"/>
</dbReference>
<name>A0ABR0JBR4_9EURO</name>
<evidence type="ECO:0000256" key="6">
    <source>
        <dbReference type="ARBA" id="ARBA00023136"/>
    </source>
</evidence>
<feature type="transmembrane region" description="Helical" evidence="8">
    <location>
        <begin position="311"/>
        <end position="330"/>
    </location>
</feature>
<feature type="transmembrane region" description="Helical" evidence="8">
    <location>
        <begin position="391"/>
        <end position="409"/>
    </location>
</feature>
<feature type="transmembrane region" description="Helical" evidence="8">
    <location>
        <begin position="152"/>
        <end position="170"/>
    </location>
</feature>
<evidence type="ECO:0000313" key="11">
    <source>
        <dbReference type="Proteomes" id="UP001345691"/>
    </source>
</evidence>
<feature type="transmembrane region" description="Helical" evidence="8">
    <location>
        <begin position="350"/>
        <end position="371"/>
    </location>
</feature>
<comment type="subcellular location">
    <subcellularLocation>
        <location evidence="1">Membrane</location>
        <topology evidence="1">Multi-pass membrane protein</topology>
    </subcellularLocation>
</comment>
<keyword evidence="11" id="KW-1185">Reference proteome</keyword>
<evidence type="ECO:0000256" key="8">
    <source>
        <dbReference type="SAM" id="Phobius"/>
    </source>
</evidence>
<feature type="transmembrane region" description="Helical" evidence="8">
    <location>
        <begin position="86"/>
        <end position="112"/>
    </location>
</feature>
<feature type="transmembrane region" description="Helical" evidence="8">
    <location>
        <begin position="442"/>
        <end position="462"/>
    </location>
</feature>